<dbReference type="SMART" id="SM00165">
    <property type="entry name" value="UBA"/>
    <property type="match status" value="2"/>
</dbReference>
<accession>A0A8J2XA55</accession>
<comment type="function">
    <text evidence="5">Multiubiquitin chain receptor involved in modulation of proteasomal degradation. Involved in nucleotide excision repair.</text>
</comment>
<dbReference type="PANTHER" id="PTHR10621">
    <property type="entry name" value="UV EXCISION REPAIR PROTEIN RAD23"/>
    <property type="match status" value="1"/>
</dbReference>
<dbReference type="Pfam" id="PF00240">
    <property type="entry name" value="ubiquitin"/>
    <property type="match status" value="1"/>
</dbReference>
<dbReference type="SUPFAM" id="SSF46934">
    <property type="entry name" value="UBA-like"/>
    <property type="match status" value="2"/>
</dbReference>
<evidence type="ECO:0000259" key="7">
    <source>
        <dbReference type="PROSITE" id="PS50030"/>
    </source>
</evidence>
<dbReference type="InterPro" id="IPR015360">
    <property type="entry name" value="XPC-bd"/>
</dbReference>
<dbReference type="AlphaFoldDB" id="A0A8J2XA55"/>
<feature type="domain" description="UBA" evidence="7">
    <location>
        <begin position="354"/>
        <end position="394"/>
    </location>
</feature>
<dbReference type="GO" id="GO:0003684">
    <property type="term" value="F:damaged DNA binding"/>
    <property type="evidence" value="ECO:0007669"/>
    <property type="project" value="UniProtKB-UniRule"/>
</dbReference>
<dbReference type="CDD" id="cd01805">
    <property type="entry name" value="Ubl_Rad23"/>
    <property type="match status" value="1"/>
</dbReference>
<dbReference type="GO" id="GO:0043130">
    <property type="term" value="F:ubiquitin binding"/>
    <property type="evidence" value="ECO:0007669"/>
    <property type="project" value="UniProtKB-UniRule"/>
</dbReference>
<dbReference type="NCBIfam" id="TIGR00601">
    <property type="entry name" value="rad23"/>
    <property type="match status" value="1"/>
</dbReference>
<dbReference type="FunFam" id="1.10.8.10:FF:000003">
    <property type="entry name" value="UV excision repair protein RAD23 homolog"/>
    <property type="match status" value="1"/>
</dbReference>
<comment type="subcellular location">
    <subcellularLocation>
        <location evidence="5">Nucleus</location>
    </subcellularLocation>
    <subcellularLocation>
        <location evidence="5">Cytoplasm</location>
    </subcellularLocation>
</comment>
<dbReference type="SUPFAM" id="SSF54236">
    <property type="entry name" value="Ubiquitin-like"/>
    <property type="match status" value="1"/>
</dbReference>
<dbReference type="Pfam" id="PF00627">
    <property type="entry name" value="UBA"/>
    <property type="match status" value="2"/>
</dbReference>
<feature type="compositionally biased region" description="Polar residues" evidence="6">
    <location>
        <begin position="116"/>
        <end position="135"/>
    </location>
</feature>
<organism evidence="9 10">
    <name type="scientific">Zygosaccharomyces bailii (strain CLIB 213 / ATCC 58445 / CBS 680 / BCRC 21525 / NBRC 1098 / NCYC 1416 / NRRL Y-2227)</name>
    <dbReference type="NCBI Taxonomy" id="1333698"/>
    <lineage>
        <taxon>Eukaryota</taxon>
        <taxon>Fungi</taxon>
        <taxon>Dikarya</taxon>
        <taxon>Ascomycota</taxon>
        <taxon>Saccharomycotina</taxon>
        <taxon>Saccharomycetes</taxon>
        <taxon>Saccharomycetales</taxon>
        <taxon>Saccharomycetaceae</taxon>
        <taxon>Zygosaccharomyces</taxon>
    </lineage>
</organism>
<dbReference type="SMART" id="SM00727">
    <property type="entry name" value="STI1"/>
    <property type="match status" value="1"/>
</dbReference>
<keyword evidence="3 5" id="KW-0234">DNA repair</keyword>
<protein>
    <recommendedName>
        <fullName evidence="5">UV excision repair protein RAD23</fullName>
    </recommendedName>
</protein>
<evidence type="ECO:0000313" key="9">
    <source>
        <dbReference type="EMBL" id="CDF90962.1"/>
    </source>
</evidence>
<dbReference type="FunFam" id="1.10.8.10:FF:000002">
    <property type="entry name" value="UV excision repair protein RAD23 homolog"/>
    <property type="match status" value="1"/>
</dbReference>
<evidence type="ECO:0000313" key="10">
    <source>
        <dbReference type="Proteomes" id="UP000019375"/>
    </source>
</evidence>
<feature type="domain" description="Ubiquitin-like" evidence="8">
    <location>
        <begin position="2"/>
        <end position="77"/>
    </location>
</feature>
<evidence type="ECO:0000256" key="6">
    <source>
        <dbReference type="SAM" id="MobiDB-lite"/>
    </source>
</evidence>
<feature type="compositionally biased region" description="Low complexity" evidence="6">
    <location>
        <begin position="86"/>
        <end position="108"/>
    </location>
</feature>
<sequence>MVSVTFKDFKKEKIPLELDPASTVKDAKEKLAGEKGCEESQIKLIYSGKVLQDGKSIEESGLKEGDQVIFMISKKKGAAGANVTEPSKPAASSPAASSPAASSPAATPAAPPVTEASGQTMEATNPTESTTNAPVSTPDFVVGQQRNETVTRIMEMGYERDQVERALRAAFNNPDRAVEYLLMGIPENLQQRSQQSAVQQGQPGQSQEQEQTQGQSQPQQEQQTTEQSGEHQEGEDLFAQAEQRTQGGSGSGEGAAAAESTQGGVPGSIGLTMEDLLALRQVVSGNPEALAPLLESLSARYPQLREQIMSNPEMFVSMLLEAVGENFQEAMTDFEATEEQETEGQGALQVELTENDEQAITRLCELGFERSLAIQVYFACGKNEEIAANMLLNDYVD</sequence>
<evidence type="ECO:0000256" key="3">
    <source>
        <dbReference type="ARBA" id="ARBA00023204"/>
    </source>
</evidence>
<keyword evidence="5" id="KW-0963">Cytoplasm</keyword>
<dbReference type="GO" id="GO:0006289">
    <property type="term" value="P:nucleotide-excision repair"/>
    <property type="evidence" value="ECO:0007669"/>
    <property type="project" value="UniProtKB-UniRule"/>
</dbReference>
<dbReference type="InterPro" id="IPR000626">
    <property type="entry name" value="Ubiquitin-like_dom"/>
</dbReference>
<dbReference type="CDD" id="cd14378">
    <property type="entry name" value="UBA1_Rhp23p_like"/>
    <property type="match status" value="1"/>
</dbReference>
<keyword evidence="1" id="KW-0677">Repeat</keyword>
<reference evidence="10" key="1">
    <citation type="journal article" date="2013" name="Genome Announc.">
        <title>Genome sequence of the food spoilage yeast Zygosaccharomyces bailii CLIB 213(T).</title>
        <authorList>
            <person name="Galeote V."/>
            <person name="Bigey F."/>
            <person name="Devillers H."/>
            <person name="Neuveglise C."/>
            <person name="Dequin S."/>
        </authorList>
    </citation>
    <scope>NUCLEOTIDE SEQUENCE [LARGE SCALE GENOMIC DNA]</scope>
    <source>
        <strain evidence="10">CLIB 213 / ATCC 58445 / CBS 680 / CCRC 21525 / NBRC 1098 / NCYC 1416 / NRRL Y-2227</strain>
    </source>
</reference>
<dbReference type="Proteomes" id="UP000019375">
    <property type="component" value="Unassembled WGS sequence"/>
</dbReference>
<evidence type="ECO:0000259" key="8">
    <source>
        <dbReference type="PROSITE" id="PS50053"/>
    </source>
</evidence>
<dbReference type="InterPro" id="IPR006636">
    <property type="entry name" value="STI1_HS-bd"/>
</dbReference>
<dbReference type="Gene3D" id="1.10.8.10">
    <property type="entry name" value="DNA helicase RuvA subunit, C-terminal domain"/>
    <property type="match status" value="2"/>
</dbReference>
<dbReference type="Gene3D" id="1.10.10.540">
    <property type="entry name" value="XPC-binding domain"/>
    <property type="match status" value="1"/>
</dbReference>
<dbReference type="InterPro" id="IPR015940">
    <property type="entry name" value="UBA"/>
</dbReference>
<keyword evidence="4 5" id="KW-0539">Nucleus</keyword>
<feature type="compositionally biased region" description="Low complexity" evidence="6">
    <location>
        <begin position="191"/>
        <end position="227"/>
    </location>
</feature>
<dbReference type="SUPFAM" id="SSF101238">
    <property type="entry name" value="XPC-binding domain"/>
    <property type="match status" value="1"/>
</dbReference>
<dbReference type="OrthoDB" id="419317at2759"/>
<evidence type="ECO:0000256" key="5">
    <source>
        <dbReference type="RuleBase" id="RU367049"/>
    </source>
</evidence>
<dbReference type="InterPro" id="IPR029071">
    <property type="entry name" value="Ubiquitin-like_domsf"/>
</dbReference>
<dbReference type="InterPro" id="IPR004806">
    <property type="entry name" value="Rad23"/>
</dbReference>
<dbReference type="GO" id="GO:0070628">
    <property type="term" value="F:proteasome binding"/>
    <property type="evidence" value="ECO:0007669"/>
    <property type="project" value="TreeGrafter"/>
</dbReference>
<dbReference type="GO" id="GO:0043161">
    <property type="term" value="P:proteasome-mediated ubiquitin-dependent protein catabolic process"/>
    <property type="evidence" value="ECO:0007669"/>
    <property type="project" value="UniProtKB-UniRule"/>
</dbReference>
<dbReference type="CDD" id="cd14281">
    <property type="entry name" value="UBA2_Rad23_like"/>
    <property type="match status" value="1"/>
</dbReference>
<feature type="domain" description="UBA" evidence="7">
    <location>
        <begin position="144"/>
        <end position="184"/>
    </location>
</feature>
<dbReference type="EMBL" id="HG316462">
    <property type="protein sequence ID" value="CDF90962.1"/>
    <property type="molecule type" value="Genomic_DNA"/>
</dbReference>
<dbReference type="Pfam" id="PF09280">
    <property type="entry name" value="XPC-binding"/>
    <property type="match status" value="1"/>
</dbReference>
<dbReference type="InterPro" id="IPR009060">
    <property type="entry name" value="UBA-like_sf"/>
</dbReference>
<dbReference type="SMART" id="SM00213">
    <property type="entry name" value="UBQ"/>
    <property type="match status" value="1"/>
</dbReference>
<proteinExistence type="inferred from homology"/>
<dbReference type="GO" id="GO:0031593">
    <property type="term" value="F:polyubiquitin modification-dependent protein binding"/>
    <property type="evidence" value="ECO:0007669"/>
    <property type="project" value="UniProtKB-UniRule"/>
</dbReference>
<gene>
    <name evidence="9" type="ORF">BN860_01706g</name>
</gene>
<keyword evidence="2 5" id="KW-0227">DNA damage</keyword>
<dbReference type="PROSITE" id="PS50053">
    <property type="entry name" value="UBIQUITIN_2"/>
    <property type="match status" value="1"/>
</dbReference>
<dbReference type="PROSITE" id="PS50030">
    <property type="entry name" value="UBA"/>
    <property type="match status" value="2"/>
</dbReference>
<dbReference type="GO" id="GO:0005829">
    <property type="term" value="C:cytosol"/>
    <property type="evidence" value="ECO:0007669"/>
    <property type="project" value="TreeGrafter"/>
</dbReference>
<feature type="compositionally biased region" description="Low complexity" evidence="6">
    <location>
        <begin position="254"/>
        <end position="263"/>
    </location>
</feature>
<evidence type="ECO:0000256" key="1">
    <source>
        <dbReference type="ARBA" id="ARBA00022737"/>
    </source>
</evidence>
<keyword evidence="10" id="KW-1185">Reference proteome</keyword>
<feature type="region of interest" description="Disordered" evidence="6">
    <location>
        <begin position="80"/>
        <end position="147"/>
    </location>
</feature>
<evidence type="ECO:0000256" key="2">
    <source>
        <dbReference type="ARBA" id="ARBA00022763"/>
    </source>
</evidence>
<feature type="region of interest" description="Disordered" evidence="6">
    <location>
        <begin position="191"/>
        <end position="267"/>
    </location>
</feature>
<dbReference type="GO" id="GO:0005654">
    <property type="term" value="C:nucleoplasm"/>
    <property type="evidence" value="ECO:0007669"/>
    <property type="project" value="TreeGrafter"/>
</dbReference>
<dbReference type="Gene3D" id="3.10.20.90">
    <property type="entry name" value="Phosphatidylinositol 3-kinase Catalytic Subunit, Chain A, domain 1"/>
    <property type="match status" value="1"/>
</dbReference>
<evidence type="ECO:0000256" key="4">
    <source>
        <dbReference type="ARBA" id="ARBA00023242"/>
    </source>
</evidence>
<comment type="similarity">
    <text evidence="5">Belongs to the RAD23 family.</text>
</comment>
<dbReference type="PRINTS" id="PR01839">
    <property type="entry name" value="RAD23PROTEIN"/>
</dbReference>
<name>A0A8J2XA55_ZYGB2</name>
<dbReference type="InterPro" id="IPR036353">
    <property type="entry name" value="XPC-bd_sf"/>
</dbReference>
<dbReference type="PANTHER" id="PTHR10621:SF0">
    <property type="entry name" value="UV EXCISION REPAIR PROTEIN RAD23"/>
    <property type="match status" value="1"/>
</dbReference>